<dbReference type="Proteomes" id="UP000004431">
    <property type="component" value="Unassembled WGS sequence"/>
</dbReference>
<gene>
    <name evidence="8" type="ORF">HMPREF9248_0688</name>
</gene>
<keyword evidence="1 6" id="KW-0479">Metal-binding</keyword>
<dbReference type="HAMAP" id="MF_02040">
    <property type="entry name" value="Mrp_NBP35"/>
    <property type="match status" value="1"/>
</dbReference>
<dbReference type="Pfam" id="PF10609">
    <property type="entry name" value="ParA"/>
    <property type="match status" value="1"/>
</dbReference>
<dbReference type="PANTHER" id="PTHR42961">
    <property type="entry name" value="IRON-SULFUR PROTEIN NUBPL"/>
    <property type="match status" value="1"/>
</dbReference>
<dbReference type="PROSITE" id="PS01215">
    <property type="entry name" value="MRP"/>
    <property type="match status" value="1"/>
</dbReference>
<evidence type="ECO:0000256" key="5">
    <source>
        <dbReference type="ARBA" id="ARBA00023014"/>
    </source>
</evidence>
<keyword evidence="4 6" id="KW-0408">Iron</keyword>
<dbReference type="InterPro" id="IPR044304">
    <property type="entry name" value="NUBPL-like"/>
</dbReference>
<dbReference type="InterPro" id="IPR033756">
    <property type="entry name" value="YlxH/NBP35"/>
</dbReference>
<comment type="caution">
    <text evidence="8">The sequence shown here is derived from an EMBL/GenBank/DDBJ whole genome shotgun (WGS) entry which is preliminary data.</text>
</comment>
<evidence type="ECO:0000256" key="2">
    <source>
        <dbReference type="ARBA" id="ARBA00022741"/>
    </source>
</evidence>
<dbReference type="PANTHER" id="PTHR42961:SF2">
    <property type="entry name" value="IRON-SULFUR PROTEIN NUBPL"/>
    <property type="match status" value="1"/>
</dbReference>
<dbReference type="InterPro" id="IPR027417">
    <property type="entry name" value="P-loop_NTPase"/>
</dbReference>
<dbReference type="RefSeq" id="WP_006304691.1">
    <property type="nucleotide sequence ID" value="NZ_AEDQ01000033.1"/>
</dbReference>
<organism evidence="8 9">
    <name type="scientific">Fannyhessea vaginae PB189-T1-4</name>
    <dbReference type="NCBI Taxonomy" id="866774"/>
    <lineage>
        <taxon>Bacteria</taxon>
        <taxon>Bacillati</taxon>
        <taxon>Actinomycetota</taxon>
        <taxon>Coriobacteriia</taxon>
        <taxon>Coriobacteriales</taxon>
        <taxon>Atopobiaceae</taxon>
        <taxon>Fannyhessea</taxon>
    </lineage>
</organism>
<dbReference type="SUPFAM" id="SSF52540">
    <property type="entry name" value="P-loop containing nucleoside triphosphate hydrolases"/>
    <property type="match status" value="1"/>
</dbReference>
<dbReference type="CDD" id="cd02037">
    <property type="entry name" value="Mrp_NBP35"/>
    <property type="match status" value="1"/>
</dbReference>
<feature type="region of interest" description="Disordered" evidence="7">
    <location>
        <begin position="281"/>
        <end position="321"/>
    </location>
</feature>
<dbReference type="InterPro" id="IPR019591">
    <property type="entry name" value="Mrp/NBP35_ATP-bd"/>
</dbReference>
<keyword evidence="3 6" id="KW-0067">ATP-binding</keyword>
<name>A0ABP2J0B7_9ACTN</name>
<evidence type="ECO:0000256" key="4">
    <source>
        <dbReference type="ARBA" id="ARBA00023004"/>
    </source>
</evidence>
<feature type="compositionally biased region" description="Polar residues" evidence="7">
    <location>
        <begin position="311"/>
        <end position="321"/>
    </location>
</feature>
<comment type="similarity">
    <text evidence="6">Belongs to the Mrp/NBP35 ATP-binding proteins family.</text>
</comment>
<dbReference type="EMBL" id="AEDQ01000033">
    <property type="protein sequence ID" value="EFL43569.1"/>
    <property type="molecule type" value="Genomic_DNA"/>
</dbReference>
<proteinExistence type="inferred from homology"/>
<evidence type="ECO:0000313" key="9">
    <source>
        <dbReference type="Proteomes" id="UP000004431"/>
    </source>
</evidence>
<evidence type="ECO:0000256" key="3">
    <source>
        <dbReference type="ARBA" id="ARBA00022840"/>
    </source>
</evidence>
<evidence type="ECO:0000256" key="7">
    <source>
        <dbReference type="SAM" id="MobiDB-lite"/>
    </source>
</evidence>
<protein>
    <recommendedName>
        <fullName evidence="6">Iron-sulfur cluster carrier protein</fullName>
    </recommendedName>
</protein>
<dbReference type="InterPro" id="IPR000808">
    <property type="entry name" value="Mrp-like_CS"/>
</dbReference>
<evidence type="ECO:0000256" key="1">
    <source>
        <dbReference type="ARBA" id="ARBA00022723"/>
    </source>
</evidence>
<reference evidence="8 9" key="1">
    <citation type="submission" date="2010-08" db="EMBL/GenBank/DDBJ databases">
        <authorList>
            <person name="Durkin A.S."/>
            <person name="Madupu R."/>
            <person name="Torralba M."/>
            <person name="Gillis M."/>
            <person name="Methe B."/>
            <person name="Sutton G."/>
            <person name="Nelson K.E."/>
        </authorList>
    </citation>
    <scope>NUCLEOTIDE SEQUENCE [LARGE SCALE GENOMIC DNA]</scope>
    <source>
        <strain evidence="8 9">PB189-T1-4</strain>
    </source>
</reference>
<feature type="compositionally biased region" description="Low complexity" evidence="7">
    <location>
        <begin position="281"/>
        <end position="295"/>
    </location>
</feature>
<evidence type="ECO:0000256" key="6">
    <source>
        <dbReference type="HAMAP-Rule" id="MF_02040"/>
    </source>
</evidence>
<dbReference type="Gene3D" id="3.40.50.300">
    <property type="entry name" value="P-loop containing nucleotide triphosphate hydrolases"/>
    <property type="match status" value="1"/>
</dbReference>
<sequence length="321" mass="34221">MSVTIDKEAIRRSVNERLRHNQAGQAPLHFTANSQSSIHHVVGVVSGKGGVGKSLVCGAAAIELARAGYKVGILDADITGPSIPKMFGFAGKHAYGKDDKIIPLLSQLGIKIISTNLVIEKETDPVLWRGPMLMGAIKQFFEDTLWGEIDYLLVDMPPGTGDVALTVFQSLPINGVIVVSSPQDLVQMVVGKALTMAQMMDVPTLGLVENMSYITCPDCNVHIYPFGESRLVETAEHYDIPALDRLPIMQHLAQACDEGTLETQLPETFAPQTLQALQALDDSADAADAAGADAAPGRTVDADTNAKADAPSTNHPTQPSE</sequence>
<keyword evidence="9" id="KW-1185">Reference proteome</keyword>
<evidence type="ECO:0000313" key="8">
    <source>
        <dbReference type="EMBL" id="EFL43569.1"/>
    </source>
</evidence>
<comment type="function">
    <text evidence="6">Binds and transfers iron-sulfur (Fe-S) clusters to target apoproteins. Can hydrolyze ATP.</text>
</comment>
<keyword evidence="6" id="KW-0378">Hydrolase</keyword>
<feature type="binding site" evidence="6">
    <location>
        <begin position="47"/>
        <end position="54"/>
    </location>
    <ligand>
        <name>ATP</name>
        <dbReference type="ChEBI" id="CHEBI:30616"/>
    </ligand>
</feature>
<accession>A0ABP2J0B7</accession>
<keyword evidence="5 6" id="KW-0411">Iron-sulfur</keyword>
<keyword evidence="2 6" id="KW-0547">Nucleotide-binding</keyword>
<comment type="subunit">
    <text evidence="6">Homodimer.</text>
</comment>